<gene>
    <name evidence="1" type="ORF">SK854_41840</name>
</gene>
<comment type="caution">
    <text evidence="1">The sequence shown here is derived from an EMBL/GenBank/DDBJ whole genome shotgun (WGS) entry which is preliminary data.</text>
</comment>
<sequence length="488" mass="51956">MALTAGFLAGGAQPQANAGAFESDASVWLMQQMRAMQPGTLNGGMYTNKKGYHNTRAANDPSNYSVVDAEDKGGPANLAAAYDWTFEDAQNGSFGTIARYSNRLLASGKDPNDPRLDGWREFFGQTDNDREVEGWDFRYDRAATSDDTHLWHIHLSEDRDKVTGYDNKVALLSVLKGETVNQWRSTQLFTTTSTGGLVHTMRGRDGSWTGFADVKAATGAVVTPVDTASAMVAGEQHALVAGNDGELWHAIRRVDGPWTPFGNVEDFAGEIGAITRVAATEVGGALHVVVLGGENTIHHSVRSPNGSWTALHSVEPFAGDLSGYVDVAAAGFLNGELQVAVSMSTGGLLHTLRRTDGNWSPWGDVEAFAGNPGAAQSVSATEVNGIFHLVANYGFAGVRHSTRLPNGNWTPLLKIDDYTGNKTGFVLDVATTGFTSGELHVVALAAGGSVWHAARYPDGRWSAWGDVRAYAGNPGLATRVSIAAGWRS</sequence>
<reference evidence="1 2" key="1">
    <citation type="submission" date="2023-11" db="EMBL/GenBank/DDBJ databases">
        <title>Lentzea sokolovensis, sp. nov., Lentzea kristufkii, sp. nov., and Lentzea miocenensis, sp. nov., rare actinobacteria from Sokolov Coal Basin, Miocene lacustrine sediment, Czech Republic.</title>
        <authorList>
            <person name="Lara A."/>
            <person name="Kotroba L."/>
            <person name="Nouioui I."/>
            <person name="Neumann-Schaal M."/>
            <person name="Mast Y."/>
            <person name="Chronakova A."/>
        </authorList>
    </citation>
    <scope>NUCLEOTIDE SEQUENCE [LARGE SCALE GENOMIC DNA]</scope>
    <source>
        <strain evidence="1 2">BCCO 10_0061</strain>
    </source>
</reference>
<dbReference type="Proteomes" id="UP001285352">
    <property type="component" value="Unassembled WGS sequence"/>
</dbReference>
<dbReference type="EMBL" id="JAXAVU010000016">
    <property type="protein sequence ID" value="MDX8148718.1"/>
    <property type="molecule type" value="Genomic_DNA"/>
</dbReference>
<dbReference type="Gene3D" id="2.120.10.70">
    <property type="entry name" value="Fucose-specific lectin"/>
    <property type="match status" value="1"/>
</dbReference>
<reference evidence="1 2" key="2">
    <citation type="submission" date="2023-11" db="EMBL/GenBank/DDBJ databases">
        <authorList>
            <person name="Lara A.C."/>
            <person name="Chronakova A."/>
        </authorList>
    </citation>
    <scope>NUCLEOTIDE SEQUENCE [LARGE SCALE GENOMIC DNA]</scope>
    <source>
        <strain evidence="1 2">BCCO 10_0061</strain>
    </source>
</reference>
<accession>A0ABU4VA93</accession>
<proteinExistence type="predicted"/>
<dbReference type="RefSeq" id="WP_319980692.1">
    <property type="nucleotide sequence ID" value="NZ_JAXAVU010000016.1"/>
</dbReference>
<dbReference type="SUPFAM" id="SSF89372">
    <property type="entry name" value="Fucose-specific lectin"/>
    <property type="match status" value="1"/>
</dbReference>
<protein>
    <submittedName>
        <fullName evidence="1">Uncharacterized protein</fullName>
    </submittedName>
</protein>
<evidence type="ECO:0000313" key="1">
    <source>
        <dbReference type="EMBL" id="MDX8148718.1"/>
    </source>
</evidence>
<name>A0ABU4VA93_9PSEU</name>
<evidence type="ECO:0000313" key="2">
    <source>
        <dbReference type="Proteomes" id="UP001285352"/>
    </source>
</evidence>
<organism evidence="1 2">
    <name type="scientific">Lentzea sokolovensis</name>
    <dbReference type="NCBI Taxonomy" id="3095429"/>
    <lineage>
        <taxon>Bacteria</taxon>
        <taxon>Bacillati</taxon>
        <taxon>Actinomycetota</taxon>
        <taxon>Actinomycetes</taxon>
        <taxon>Pseudonocardiales</taxon>
        <taxon>Pseudonocardiaceae</taxon>
        <taxon>Lentzea</taxon>
    </lineage>
</organism>
<keyword evidence="2" id="KW-1185">Reference proteome</keyword>